<evidence type="ECO:0000256" key="1">
    <source>
        <dbReference type="SAM" id="MobiDB-lite"/>
    </source>
</evidence>
<feature type="region of interest" description="Disordered" evidence="1">
    <location>
        <begin position="1"/>
        <end position="21"/>
    </location>
</feature>
<feature type="compositionally biased region" description="Basic and acidic residues" evidence="1">
    <location>
        <begin position="1"/>
        <end position="19"/>
    </location>
</feature>
<reference evidence="2 3" key="1">
    <citation type="submission" date="2016-10" db="EMBL/GenBank/DDBJ databases">
        <authorList>
            <person name="de Groot N.N."/>
        </authorList>
    </citation>
    <scope>NUCLEOTIDE SEQUENCE [LARGE SCALE GENOMIC DNA]</scope>
    <source>
        <strain evidence="2 3">CGMCC 1.9167</strain>
    </source>
</reference>
<protein>
    <submittedName>
        <fullName evidence="2">Uncharacterized protein</fullName>
    </submittedName>
</protein>
<evidence type="ECO:0000313" key="2">
    <source>
        <dbReference type="EMBL" id="SFR81385.1"/>
    </source>
</evidence>
<accession>A0A1I6JQY5</accession>
<name>A0A1I6JQY5_9GAMM</name>
<dbReference type="EMBL" id="FOYW01000003">
    <property type="protein sequence ID" value="SFR81385.1"/>
    <property type="molecule type" value="Genomic_DNA"/>
</dbReference>
<keyword evidence="3" id="KW-1185">Reference proteome</keyword>
<organism evidence="2 3">
    <name type="scientific">Marinobacter daqiaonensis</name>
    <dbReference type="NCBI Taxonomy" id="650891"/>
    <lineage>
        <taxon>Bacteria</taxon>
        <taxon>Pseudomonadati</taxon>
        <taxon>Pseudomonadota</taxon>
        <taxon>Gammaproteobacteria</taxon>
        <taxon>Pseudomonadales</taxon>
        <taxon>Marinobacteraceae</taxon>
        <taxon>Marinobacter</taxon>
    </lineage>
</organism>
<proteinExistence type="predicted"/>
<sequence>MDDLHRGVKGSKEVMESGLRDNPNTTEFLNWIAGQEAGAREMARTTLQQDVATAYGCDDLFRRGQSIGLPFSFLGLALTP</sequence>
<evidence type="ECO:0000313" key="3">
    <source>
        <dbReference type="Proteomes" id="UP000198644"/>
    </source>
</evidence>
<gene>
    <name evidence="2" type="ORF">SAMN05216203_3172</name>
</gene>
<dbReference type="Proteomes" id="UP000198644">
    <property type="component" value="Unassembled WGS sequence"/>
</dbReference>
<dbReference type="AlphaFoldDB" id="A0A1I6JQY5"/>